<protein>
    <submittedName>
        <fullName evidence="8">DoxX family protein</fullName>
    </submittedName>
</protein>
<evidence type="ECO:0000256" key="6">
    <source>
        <dbReference type="ARBA" id="ARBA00023136"/>
    </source>
</evidence>
<evidence type="ECO:0000256" key="4">
    <source>
        <dbReference type="ARBA" id="ARBA00022692"/>
    </source>
</evidence>
<evidence type="ECO:0000256" key="3">
    <source>
        <dbReference type="ARBA" id="ARBA00022475"/>
    </source>
</evidence>
<gene>
    <name evidence="8" type="ORF">VA596_09970</name>
</gene>
<dbReference type="EMBL" id="JAYFSI010000001">
    <property type="protein sequence ID" value="MEA5359863.1"/>
    <property type="molecule type" value="Genomic_DNA"/>
</dbReference>
<dbReference type="PANTHER" id="PTHR33452">
    <property type="entry name" value="OXIDOREDUCTASE CATD-RELATED"/>
    <property type="match status" value="1"/>
</dbReference>
<evidence type="ECO:0000256" key="5">
    <source>
        <dbReference type="ARBA" id="ARBA00022989"/>
    </source>
</evidence>
<reference evidence="8 9" key="1">
    <citation type="submission" date="2023-12" db="EMBL/GenBank/DDBJ databases">
        <title>Amycolatopsis sp. V23-08.</title>
        <authorList>
            <person name="Somphong A."/>
        </authorList>
    </citation>
    <scope>NUCLEOTIDE SEQUENCE [LARGE SCALE GENOMIC DNA]</scope>
    <source>
        <strain evidence="8 9">V23-08</strain>
    </source>
</reference>
<keyword evidence="5 7" id="KW-1133">Transmembrane helix</keyword>
<keyword evidence="6 7" id="KW-0472">Membrane</keyword>
<comment type="caution">
    <text evidence="8">The sequence shown here is derived from an EMBL/GenBank/DDBJ whole genome shotgun (WGS) entry which is preliminary data.</text>
</comment>
<keyword evidence="4 7" id="KW-0812">Transmembrane</keyword>
<sequence>MTLFDKGRDHVMALFRIVFGFLFLCHGASRLFGLFGARAADFGAWPSWWASLIQVVGGVLVTIGVATRPAAVLCSGSMAFAYFTVHQGGGLLPIENGGEAAALFCWGFLLIAFADRGRWSVAGVFRRAPARVETAA</sequence>
<evidence type="ECO:0000313" key="9">
    <source>
        <dbReference type="Proteomes" id="UP001304298"/>
    </source>
</evidence>
<dbReference type="Proteomes" id="UP001304298">
    <property type="component" value="Unassembled WGS sequence"/>
</dbReference>
<dbReference type="PANTHER" id="PTHR33452:SF4">
    <property type="entry name" value="BLL4328 PROTEIN"/>
    <property type="match status" value="1"/>
</dbReference>
<keyword evidence="3" id="KW-1003">Cell membrane</keyword>
<proteinExistence type="inferred from homology"/>
<accession>A0ABU5R111</accession>
<dbReference type="Pfam" id="PF07681">
    <property type="entry name" value="DoxX"/>
    <property type="match status" value="1"/>
</dbReference>
<organism evidence="8 9">
    <name type="scientific">Amycolatopsis heterodermiae</name>
    <dbReference type="NCBI Taxonomy" id="3110235"/>
    <lineage>
        <taxon>Bacteria</taxon>
        <taxon>Bacillati</taxon>
        <taxon>Actinomycetota</taxon>
        <taxon>Actinomycetes</taxon>
        <taxon>Pseudonocardiales</taxon>
        <taxon>Pseudonocardiaceae</taxon>
        <taxon>Amycolatopsis</taxon>
    </lineage>
</organism>
<comment type="subcellular location">
    <subcellularLocation>
        <location evidence="1">Cell membrane</location>
        <topology evidence="1">Multi-pass membrane protein</topology>
    </subcellularLocation>
</comment>
<name>A0ABU5R111_9PSEU</name>
<keyword evidence="9" id="KW-1185">Reference proteome</keyword>
<feature type="transmembrane region" description="Helical" evidence="7">
    <location>
        <begin position="47"/>
        <end position="65"/>
    </location>
</feature>
<evidence type="ECO:0000256" key="7">
    <source>
        <dbReference type="SAM" id="Phobius"/>
    </source>
</evidence>
<dbReference type="RefSeq" id="WP_323325304.1">
    <property type="nucleotide sequence ID" value="NZ_JAYFSI010000001.1"/>
</dbReference>
<comment type="similarity">
    <text evidence="2">Belongs to the DoxX family.</text>
</comment>
<feature type="transmembrane region" description="Helical" evidence="7">
    <location>
        <begin position="12"/>
        <end position="35"/>
    </location>
</feature>
<dbReference type="InterPro" id="IPR032808">
    <property type="entry name" value="DoxX"/>
</dbReference>
<evidence type="ECO:0000256" key="1">
    <source>
        <dbReference type="ARBA" id="ARBA00004651"/>
    </source>
</evidence>
<dbReference type="InterPro" id="IPR051907">
    <property type="entry name" value="DoxX-like_oxidoreductase"/>
</dbReference>
<evidence type="ECO:0000313" key="8">
    <source>
        <dbReference type="EMBL" id="MEA5359863.1"/>
    </source>
</evidence>
<evidence type="ECO:0000256" key="2">
    <source>
        <dbReference type="ARBA" id="ARBA00006679"/>
    </source>
</evidence>